<protein>
    <submittedName>
        <fullName evidence="1">Uncharacterized protein</fullName>
    </submittedName>
</protein>
<dbReference type="EMBL" id="JAJFAZ020000001">
    <property type="protein sequence ID" value="KAI5348219.1"/>
    <property type="molecule type" value="Genomic_DNA"/>
</dbReference>
<accession>A0AAD4ZJL1</accession>
<reference evidence="1 2" key="1">
    <citation type="journal article" date="2022" name="G3 (Bethesda)">
        <title>Whole-genome sequence and methylome profiling of the almond [Prunus dulcis (Mill.) D.A. Webb] cultivar 'Nonpareil'.</title>
        <authorList>
            <person name="D'Amico-Willman K.M."/>
            <person name="Ouma W.Z."/>
            <person name="Meulia T."/>
            <person name="Sideli G.M."/>
            <person name="Gradziel T.M."/>
            <person name="Fresnedo-Ramirez J."/>
        </authorList>
    </citation>
    <scope>NUCLEOTIDE SEQUENCE [LARGE SCALE GENOMIC DNA]</scope>
    <source>
        <strain evidence="1">Clone GOH B32 T37-40</strain>
    </source>
</reference>
<evidence type="ECO:0000313" key="1">
    <source>
        <dbReference type="EMBL" id="KAI5348219.1"/>
    </source>
</evidence>
<dbReference type="Proteomes" id="UP001054821">
    <property type="component" value="Chromosome 1"/>
</dbReference>
<proteinExistence type="predicted"/>
<dbReference type="AlphaFoldDB" id="A0AAD4ZJL1"/>
<gene>
    <name evidence="1" type="ORF">L3X38_001106</name>
</gene>
<evidence type="ECO:0000313" key="2">
    <source>
        <dbReference type="Proteomes" id="UP001054821"/>
    </source>
</evidence>
<comment type="caution">
    <text evidence="1">The sequence shown here is derived from an EMBL/GenBank/DDBJ whole genome shotgun (WGS) entry which is preliminary data.</text>
</comment>
<sequence>MQSFFGILSQCQVQAAATTTPVACKPDEALRSLTLVACGKRAGAVACFLLDESGRYDSPEYANVDFKPDFKLSSLMEVHSLLEAHFDLSP</sequence>
<organism evidence="1 2">
    <name type="scientific">Prunus dulcis</name>
    <name type="common">Almond</name>
    <name type="synonym">Amygdalus dulcis</name>
    <dbReference type="NCBI Taxonomy" id="3755"/>
    <lineage>
        <taxon>Eukaryota</taxon>
        <taxon>Viridiplantae</taxon>
        <taxon>Streptophyta</taxon>
        <taxon>Embryophyta</taxon>
        <taxon>Tracheophyta</taxon>
        <taxon>Spermatophyta</taxon>
        <taxon>Magnoliopsida</taxon>
        <taxon>eudicotyledons</taxon>
        <taxon>Gunneridae</taxon>
        <taxon>Pentapetalae</taxon>
        <taxon>rosids</taxon>
        <taxon>fabids</taxon>
        <taxon>Rosales</taxon>
        <taxon>Rosaceae</taxon>
        <taxon>Amygdaloideae</taxon>
        <taxon>Amygdaleae</taxon>
        <taxon>Prunus</taxon>
    </lineage>
</organism>
<keyword evidence="2" id="KW-1185">Reference proteome</keyword>
<name>A0AAD4ZJL1_PRUDU</name>